<sequence length="209" mass="23102">MLFSVKNYEVGPVMTNCYFLINEDTKELVVIDPGDEAQRLIGEIDKLGCKPQAILLTHGHFDHAGAAAQVGEHYAIPIIAHEEEKETLENPRFNLGGMMGGAPAVYHADLFVKDEQILEYAGFVIKVLFTPGHTPGGCSFYVEEQKLLFSGDALFHQSIGRTDFPNGSTSTLVRAVKEKLLTLPADTNVFPGHEQLTTIGFEKQYNPFF</sequence>
<dbReference type="InterPro" id="IPR036866">
    <property type="entry name" value="RibonucZ/Hydroxyglut_hydro"/>
</dbReference>
<evidence type="ECO:0000256" key="2">
    <source>
        <dbReference type="ARBA" id="ARBA00022723"/>
    </source>
</evidence>
<evidence type="ECO:0000313" key="6">
    <source>
        <dbReference type="EMBL" id="SDB07013.1"/>
    </source>
</evidence>
<reference evidence="6 7" key="1">
    <citation type="submission" date="2016-10" db="EMBL/GenBank/DDBJ databases">
        <authorList>
            <person name="de Groot N.N."/>
        </authorList>
    </citation>
    <scope>NUCLEOTIDE SEQUENCE [LARGE SCALE GENOMIC DNA]</scope>
    <source>
        <strain evidence="6 7">DSM 3217</strain>
    </source>
</reference>
<gene>
    <name evidence="6" type="ORF">SAMN02910417_00508</name>
</gene>
<protein>
    <submittedName>
        <fullName evidence="6">Glyoxylase, beta-lactamase superfamily II</fullName>
    </submittedName>
</protein>
<dbReference type="RefSeq" id="WP_090171862.1">
    <property type="nucleotide sequence ID" value="NZ_FMXR01000005.1"/>
</dbReference>
<dbReference type="InterPro" id="IPR051453">
    <property type="entry name" value="MBL_Glyoxalase_II"/>
</dbReference>
<evidence type="ECO:0000256" key="4">
    <source>
        <dbReference type="ARBA" id="ARBA00022833"/>
    </source>
</evidence>
<dbReference type="Proteomes" id="UP000199228">
    <property type="component" value="Unassembled WGS sequence"/>
</dbReference>
<dbReference type="SUPFAM" id="SSF56281">
    <property type="entry name" value="Metallo-hydrolase/oxidoreductase"/>
    <property type="match status" value="1"/>
</dbReference>
<name>A0A1G6AFZ2_EUBOX</name>
<comment type="cofactor">
    <cofactor evidence="1">
        <name>Zn(2+)</name>
        <dbReference type="ChEBI" id="CHEBI:29105"/>
    </cofactor>
</comment>
<dbReference type="AlphaFoldDB" id="A0A1G6AFZ2"/>
<dbReference type="Gene3D" id="3.60.15.10">
    <property type="entry name" value="Ribonuclease Z/Hydroxyacylglutathione hydrolase-like"/>
    <property type="match status" value="1"/>
</dbReference>
<evidence type="ECO:0000259" key="5">
    <source>
        <dbReference type="SMART" id="SM00849"/>
    </source>
</evidence>
<dbReference type="PANTHER" id="PTHR46233">
    <property type="entry name" value="HYDROXYACYLGLUTATHIONE HYDROLASE GLOC"/>
    <property type="match status" value="1"/>
</dbReference>
<dbReference type="SMART" id="SM00849">
    <property type="entry name" value="Lactamase_B"/>
    <property type="match status" value="1"/>
</dbReference>
<dbReference type="GO" id="GO:0016787">
    <property type="term" value="F:hydrolase activity"/>
    <property type="evidence" value="ECO:0007669"/>
    <property type="project" value="UniProtKB-KW"/>
</dbReference>
<evidence type="ECO:0000256" key="1">
    <source>
        <dbReference type="ARBA" id="ARBA00001947"/>
    </source>
</evidence>
<dbReference type="InterPro" id="IPR001279">
    <property type="entry name" value="Metallo-B-lactamas"/>
</dbReference>
<dbReference type="EMBL" id="FMXR01000005">
    <property type="protein sequence ID" value="SDB07013.1"/>
    <property type="molecule type" value="Genomic_DNA"/>
</dbReference>
<accession>A0A1G6AFZ2</accession>
<feature type="domain" description="Metallo-beta-lactamase" evidence="5">
    <location>
        <begin position="14"/>
        <end position="193"/>
    </location>
</feature>
<dbReference type="CDD" id="cd06262">
    <property type="entry name" value="metallo-hydrolase-like_MBL-fold"/>
    <property type="match status" value="1"/>
</dbReference>
<organism evidence="6 7">
    <name type="scientific">Eubacterium oxidoreducens</name>
    <dbReference type="NCBI Taxonomy" id="1732"/>
    <lineage>
        <taxon>Bacteria</taxon>
        <taxon>Bacillati</taxon>
        <taxon>Bacillota</taxon>
        <taxon>Clostridia</taxon>
        <taxon>Eubacteriales</taxon>
        <taxon>Eubacteriaceae</taxon>
        <taxon>Eubacterium</taxon>
    </lineage>
</organism>
<dbReference type="PANTHER" id="PTHR46233:SF3">
    <property type="entry name" value="HYDROXYACYLGLUTATHIONE HYDROLASE GLOC"/>
    <property type="match status" value="1"/>
</dbReference>
<keyword evidence="4" id="KW-0862">Zinc</keyword>
<dbReference type="GO" id="GO:0046872">
    <property type="term" value="F:metal ion binding"/>
    <property type="evidence" value="ECO:0007669"/>
    <property type="project" value="UniProtKB-KW"/>
</dbReference>
<evidence type="ECO:0000313" key="7">
    <source>
        <dbReference type="Proteomes" id="UP000199228"/>
    </source>
</evidence>
<evidence type="ECO:0000256" key="3">
    <source>
        <dbReference type="ARBA" id="ARBA00022801"/>
    </source>
</evidence>
<keyword evidence="3" id="KW-0378">Hydrolase</keyword>
<keyword evidence="7" id="KW-1185">Reference proteome</keyword>
<dbReference type="Pfam" id="PF00753">
    <property type="entry name" value="Lactamase_B"/>
    <property type="match status" value="1"/>
</dbReference>
<dbReference type="OrthoDB" id="9802248at2"/>
<keyword evidence="2" id="KW-0479">Metal-binding</keyword>
<proteinExistence type="predicted"/>
<dbReference type="STRING" id="1732.SAMN02910417_00508"/>